<dbReference type="InterPro" id="IPR005467">
    <property type="entry name" value="His_kinase_dom"/>
</dbReference>
<dbReference type="Gene3D" id="1.10.287.130">
    <property type="match status" value="1"/>
</dbReference>
<keyword evidence="7 14" id="KW-0418">Kinase</keyword>
<evidence type="ECO:0000259" key="13">
    <source>
        <dbReference type="PROSITE" id="PS50885"/>
    </source>
</evidence>
<dbReference type="GO" id="GO:0005886">
    <property type="term" value="C:plasma membrane"/>
    <property type="evidence" value="ECO:0007669"/>
    <property type="project" value="UniProtKB-SubCell"/>
</dbReference>
<dbReference type="CDD" id="cd06225">
    <property type="entry name" value="HAMP"/>
    <property type="match status" value="1"/>
</dbReference>
<dbReference type="InterPro" id="IPR050428">
    <property type="entry name" value="TCS_sensor_his_kinase"/>
</dbReference>
<dbReference type="InterPro" id="IPR003661">
    <property type="entry name" value="HisK_dim/P_dom"/>
</dbReference>
<dbReference type="InterPro" id="IPR003594">
    <property type="entry name" value="HATPase_dom"/>
</dbReference>
<dbReference type="InterPro" id="IPR003660">
    <property type="entry name" value="HAMP_dom"/>
</dbReference>
<dbReference type="AlphaFoldDB" id="A0A7X0KTA6"/>
<keyword evidence="8 11" id="KW-1133">Transmembrane helix</keyword>
<gene>
    <name evidence="14" type="ORF">HD594_000166</name>
</gene>
<dbReference type="SUPFAM" id="SSF158472">
    <property type="entry name" value="HAMP domain-like"/>
    <property type="match status" value="1"/>
</dbReference>
<feature type="domain" description="Histidine kinase" evidence="12">
    <location>
        <begin position="151"/>
        <end position="366"/>
    </location>
</feature>
<evidence type="ECO:0000256" key="6">
    <source>
        <dbReference type="ARBA" id="ARBA00022692"/>
    </source>
</evidence>
<dbReference type="InterPro" id="IPR004358">
    <property type="entry name" value="Sig_transdc_His_kin-like_C"/>
</dbReference>
<evidence type="ECO:0000256" key="11">
    <source>
        <dbReference type="SAM" id="Phobius"/>
    </source>
</evidence>
<dbReference type="Proteomes" id="UP000537775">
    <property type="component" value="Unassembled WGS sequence"/>
</dbReference>
<dbReference type="Pfam" id="PF00672">
    <property type="entry name" value="HAMP"/>
    <property type="match status" value="1"/>
</dbReference>
<evidence type="ECO:0000256" key="2">
    <source>
        <dbReference type="ARBA" id="ARBA00004236"/>
    </source>
</evidence>
<dbReference type="Gene3D" id="3.30.565.10">
    <property type="entry name" value="Histidine kinase-like ATPase, C-terminal domain"/>
    <property type="match status" value="1"/>
</dbReference>
<evidence type="ECO:0000256" key="1">
    <source>
        <dbReference type="ARBA" id="ARBA00000085"/>
    </source>
</evidence>
<evidence type="ECO:0000259" key="12">
    <source>
        <dbReference type="PROSITE" id="PS50109"/>
    </source>
</evidence>
<dbReference type="SMART" id="SM00388">
    <property type="entry name" value="HisKA"/>
    <property type="match status" value="1"/>
</dbReference>
<feature type="transmembrane region" description="Helical" evidence="11">
    <location>
        <begin position="70"/>
        <end position="91"/>
    </location>
</feature>
<dbReference type="GO" id="GO:0000155">
    <property type="term" value="F:phosphorelay sensor kinase activity"/>
    <property type="evidence" value="ECO:0007669"/>
    <property type="project" value="InterPro"/>
</dbReference>
<dbReference type="RefSeq" id="WP_184749134.1">
    <property type="nucleotide sequence ID" value="NZ_BAAAJR010000008.1"/>
</dbReference>
<organism evidence="14 15">
    <name type="scientific">Microbacterium thalassium</name>
    <dbReference type="NCBI Taxonomy" id="362649"/>
    <lineage>
        <taxon>Bacteria</taxon>
        <taxon>Bacillati</taxon>
        <taxon>Actinomycetota</taxon>
        <taxon>Actinomycetes</taxon>
        <taxon>Micrococcales</taxon>
        <taxon>Microbacteriaceae</taxon>
        <taxon>Microbacterium</taxon>
    </lineage>
</organism>
<dbReference type="PANTHER" id="PTHR45436:SF5">
    <property type="entry name" value="SENSOR HISTIDINE KINASE TRCS"/>
    <property type="match status" value="1"/>
</dbReference>
<protein>
    <recommendedName>
        <fullName evidence="3">histidine kinase</fullName>
        <ecNumber evidence="3">2.7.13.3</ecNumber>
    </recommendedName>
</protein>
<dbReference type="PANTHER" id="PTHR45436">
    <property type="entry name" value="SENSOR HISTIDINE KINASE YKOH"/>
    <property type="match status" value="1"/>
</dbReference>
<evidence type="ECO:0000256" key="4">
    <source>
        <dbReference type="ARBA" id="ARBA00022553"/>
    </source>
</evidence>
<evidence type="ECO:0000256" key="7">
    <source>
        <dbReference type="ARBA" id="ARBA00022777"/>
    </source>
</evidence>
<dbReference type="SUPFAM" id="SSF55874">
    <property type="entry name" value="ATPase domain of HSP90 chaperone/DNA topoisomerase II/histidine kinase"/>
    <property type="match status" value="1"/>
</dbReference>
<dbReference type="EMBL" id="JACHML010000001">
    <property type="protein sequence ID" value="MBB6389853.1"/>
    <property type="molecule type" value="Genomic_DNA"/>
</dbReference>
<evidence type="ECO:0000256" key="10">
    <source>
        <dbReference type="ARBA" id="ARBA00023136"/>
    </source>
</evidence>
<feature type="domain" description="HAMP" evidence="13">
    <location>
        <begin position="91"/>
        <end position="143"/>
    </location>
</feature>
<comment type="subcellular location">
    <subcellularLocation>
        <location evidence="2">Cell membrane</location>
    </subcellularLocation>
</comment>
<evidence type="ECO:0000256" key="3">
    <source>
        <dbReference type="ARBA" id="ARBA00012438"/>
    </source>
</evidence>
<reference evidence="14 15" key="1">
    <citation type="submission" date="2020-08" db="EMBL/GenBank/DDBJ databases">
        <title>Sequencing the genomes of 1000 actinobacteria strains.</title>
        <authorList>
            <person name="Klenk H.-P."/>
        </authorList>
    </citation>
    <scope>NUCLEOTIDE SEQUENCE [LARGE SCALE GENOMIC DNA]</scope>
    <source>
        <strain evidence="14 15">DSM 12511</strain>
    </source>
</reference>
<dbReference type="Pfam" id="PF02518">
    <property type="entry name" value="HATPase_c"/>
    <property type="match status" value="1"/>
</dbReference>
<dbReference type="PRINTS" id="PR00344">
    <property type="entry name" value="BCTRLSENSOR"/>
</dbReference>
<dbReference type="InterPro" id="IPR036097">
    <property type="entry name" value="HisK_dim/P_sf"/>
</dbReference>
<comment type="caution">
    <text evidence="14">The sequence shown here is derived from an EMBL/GenBank/DDBJ whole genome shotgun (WGS) entry which is preliminary data.</text>
</comment>
<keyword evidence="10 11" id="KW-0472">Membrane</keyword>
<dbReference type="PROSITE" id="PS50109">
    <property type="entry name" value="HIS_KIN"/>
    <property type="match status" value="1"/>
</dbReference>
<evidence type="ECO:0000256" key="8">
    <source>
        <dbReference type="ARBA" id="ARBA00022989"/>
    </source>
</evidence>
<dbReference type="SMART" id="SM00387">
    <property type="entry name" value="HATPase_c"/>
    <property type="match status" value="1"/>
</dbReference>
<sequence length="374" mass="38923">MNRLRTRLVLSHLVVAVLGGLATFLVVRLLTPLIFDRQMGLGGGQGGPGTGGQGYREQLNAEVTNAVTQALAVGLAVGVLAAAAAGVFAAARLARPLHEMSEATRRIAAGDYEARVTPPRESELAALAEDVNTLGSALAETEQRRTRLLGEVAHEMRTPLTIIDGHVEGMIDGILPATPEELGKVSDEARRLRRLSDDLSALSRAEEGRLVLASAPADLRSVVSGAAERLRSQADDAGIRLTVSAGEQAVPVDVDADRIAEVVTNLVGNAMRATARGGAIDVRVGAESEGAVVAVADTGEGIAPEDLERVFERFYRVPGRRADGSGSGIGLTIARGIVRAHGGELTARSEGRGQGATFTVRMPLRADAASTSGE</sequence>
<accession>A0A7X0KTA6</accession>
<dbReference type="SUPFAM" id="SSF47384">
    <property type="entry name" value="Homodimeric domain of signal transducing histidine kinase"/>
    <property type="match status" value="1"/>
</dbReference>
<dbReference type="InterPro" id="IPR036890">
    <property type="entry name" value="HATPase_C_sf"/>
</dbReference>
<dbReference type="CDD" id="cd00082">
    <property type="entry name" value="HisKA"/>
    <property type="match status" value="1"/>
</dbReference>
<dbReference type="Gene3D" id="6.10.340.10">
    <property type="match status" value="1"/>
</dbReference>
<evidence type="ECO:0000256" key="9">
    <source>
        <dbReference type="ARBA" id="ARBA00023012"/>
    </source>
</evidence>
<name>A0A7X0KTA6_9MICO</name>
<dbReference type="Pfam" id="PF00512">
    <property type="entry name" value="HisKA"/>
    <property type="match status" value="1"/>
</dbReference>
<dbReference type="SMART" id="SM00304">
    <property type="entry name" value="HAMP"/>
    <property type="match status" value="1"/>
</dbReference>
<dbReference type="FunFam" id="3.30.565.10:FF:000006">
    <property type="entry name" value="Sensor histidine kinase WalK"/>
    <property type="match status" value="1"/>
</dbReference>
<dbReference type="CDD" id="cd00075">
    <property type="entry name" value="HATPase"/>
    <property type="match status" value="1"/>
</dbReference>
<keyword evidence="9" id="KW-0902">Two-component regulatory system</keyword>
<feature type="transmembrane region" description="Helical" evidence="11">
    <location>
        <begin position="12"/>
        <end position="35"/>
    </location>
</feature>
<keyword evidence="15" id="KW-1185">Reference proteome</keyword>
<evidence type="ECO:0000256" key="5">
    <source>
        <dbReference type="ARBA" id="ARBA00022679"/>
    </source>
</evidence>
<evidence type="ECO:0000313" key="15">
    <source>
        <dbReference type="Proteomes" id="UP000537775"/>
    </source>
</evidence>
<evidence type="ECO:0000313" key="14">
    <source>
        <dbReference type="EMBL" id="MBB6389853.1"/>
    </source>
</evidence>
<keyword evidence="6 11" id="KW-0812">Transmembrane</keyword>
<keyword evidence="4" id="KW-0597">Phosphoprotein</keyword>
<dbReference type="EC" id="2.7.13.3" evidence="3"/>
<proteinExistence type="predicted"/>
<keyword evidence="5" id="KW-0808">Transferase</keyword>
<dbReference type="PROSITE" id="PS50885">
    <property type="entry name" value="HAMP"/>
    <property type="match status" value="1"/>
</dbReference>
<comment type="catalytic activity">
    <reaction evidence="1">
        <text>ATP + protein L-histidine = ADP + protein N-phospho-L-histidine.</text>
        <dbReference type="EC" id="2.7.13.3"/>
    </reaction>
</comment>